<comment type="caution">
    <text evidence="1">The sequence shown here is derived from an EMBL/GenBank/DDBJ whole genome shotgun (WGS) entry which is preliminary data.</text>
</comment>
<evidence type="ECO:0000313" key="1">
    <source>
        <dbReference type="EMBL" id="CAB3404588.1"/>
    </source>
</evidence>
<protein>
    <submittedName>
        <fullName evidence="1">Uncharacterized protein</fullName>
    </submittedName>
</protein>
<accession>A0A8S1EYI3</accession>
<gene>
    <name evidence="1" type="ORF">CBOVIS_LOCUS6895</name>
</gene>
<evidence type="ECO:0000313" key="2">
    <source>
        <dbReference type="Proteomes" id="UP000494206"/>
    </source>
</evidence>
<name>A0A8S1EYI3_9PELO</name>
<dbReference type="EMBL" id="CADEPM010000004">
    <property type="protein sequence ID" value="CAB3404588.1"/>
    <property type="molecule type" value="Genomic_DNA"/>
</dbReference>
<sequence>MDRLFYFKVEVIKYHPFYRIGKICMGKMAGYKVLIRGGMNSYEEFFSEKLDVYCNLTLNEPYQFVGTQGSAFIRNNSIYTAMMTNCADSGQLQQTIAEHGFRN</sequence>
<keyword evidence="2" id="KW-1185">Reference proteome</keyword>
<dbReference type="Proteomes" id="UP000494206">
    <property type="component" value="Unassembled WGS sequence"/>
</dbReference>
<organism evidence="1 2">
    <name type="scientific">Caenorhabditis bovis</name>
    <dbReference type="NCBI Taxonomy" id="2654633"/>
    <lineage>
        <taxon>Eukaryota</taxon>
        <taxon>Metazoa</taxon>
        <taxon>Ecdysozoa</taxon>
        <taxon>Nematoda</taxon>
        <taxon>Chromadorea</taxon>
        <taxon>Rhabditida</taxon>
        <taxon>Rhabditina</taxon>
        <taxon>Rhabditomorpha</taxon>
        <taxon>Rhabditoidea</taxon>
        <taxon>Rhabditidae</taxon>
        <taxon>Peloderinae</taxon>
        <taxon>Caenorhabditis</taxon>
    </lineage>
</organism>
<proteinExistence type="predicted"/>
<dbReference type="AlphaFoldDB" id="A0A8S1EYI3"/>
<reference evidence="1 2" key="1">
    <citation type="submission" date="2020-04" db="EMBL/GenBank/DDBJ databases">
        <authorList>
            <person name="Laetsch R D."/>
            <person name="Stevens L."/>
            <person name="Kumar S."/>
            <person name="Blaxter L. M."/>
        </authorList>
    </citation>
    <scope>NUCLEOTIDE SEQUENCE [LARGE SCALE GENOMIC DNA]</scope>
</reference>